<reference evidence="1 2" key="1">
    <citation type="submission" date="2016-10" db="EMBL/GenBank/DDBJ databases">
        <authorList>
            <person name="de Groot N.N."/>
        </authorList>
    </citation>
    <scope>NUCLEOTIDE SEQUENCE [LARGE SCALE GENOMIC DNA]</scope>
    <source>
        <strain evidence="1 2">DSM 44908</strain>
    </source>
</reference>
<accession>A0A1I0UC95</accession>
<dbReference type="AlphaFoldDB" id="A0A1I0UC95"/>
<dbReference type="EMBL" id="FOJN01000016">
    <property type="protein sequence ID" value="SFA60866.1"/>
    <property type="molecule type" value="Genomic_DNA"/>
</dbReference>
<evidence type="ECO:0000313" key="1">
    <source>
        <dbReference type="EMBL" id="SFA60866.1"/>
    </source>
</evidence>
<protein>
    <submittedName>
        <fullName evidence="1">Uncharacterized protein</fullName>
    </submittedName>
</protein>
<evidence type="ECO:0000313" key="2">
    <source>
        <dbReference type="Proteomes" id="UP000182054"/>
    </source>
</evidence>
<name>A0A1I0UC95_9NOCA</name>
<sequence>MPTKKIDQVWDDCPGGRLDADTIDRIDTIAQPFVDAVHSADVAAVERITRGMSWTHLSALALSVASLAEPSAARPPQLAWSIADLKWAHARYKKGGRTDRVRQGEALYQQMLYRHRAAKMPAAERRLA</sequence>
<dbReference type="Proteomes" id="UP000182054">
    <property type="component" value="Unassembled WGS sequence"/>
</dbReference>
<gene>
    <name evidence="1" type="ORF">SAMN05444374_11645</name>
</gene>
<dbReference type="RefSeq" id="WP_068361680.1">
    <property type="nucleotide sequence ID" value="NZ_FOJN01000016.1"/>
</dbReference>
<organism evidence="1 2">
    <name type="scientific">Rhodococcoides kroppenstedtii</name>
    <dbReference type="NCBI Taxonomy" id="293050"/>
    <lineage>
        <taxon>Bacteria</taxon>
        <taxon>Bacillati</taxon>
        <taxon>Actinomycetota</taxon>
        <taxon>Actinomycetes</taxon>
        <taxon>Mycobacteriales</taxon>
        <taxon>Nocardiaceae</taxon>
        <taxon>Rhodococcoides</taxon>
    </lineage>
</organism>
<dbReference type="GeneID" id="85487308"/>
<proteinExistence type="predicted"/>